<keyword evidence="4" id="KW-1185">Reference proteome</keyword>
<feature type="compositionally biased region" description="Basic and acidic residues" evidence="2">
    <location>
        <begin position="29"/>
        <end position="40"/>
    </location>
</feature>
<dbReference type="GeneID" id="54562140"/>
<feature type="compositionally biased region" description="Polar residues" evidence="2">
    <location>
        <begin position="44"/>
        <end position="56"/>
    </location>
</feature>
<keyword evidence="1" id="KW-0175">Coiled coil</keyword>
<dbReference type="SUPFAM" id="SSF50630">
    <property type="entry name" value="Acid proteases"/>
    <property type="match status" value="1"/>
</dbReference>
<evidence type="ECO:0000256" key="1">
    <source>
        <dbReference type="SAM" id="Coils"/>
    </source>
</evidence>
<dbReference type="InterPro" id="IPR021109">
    <property type="entry name" value="Peptidase_aspartic_dom_sf"/>
</dbReference>
<dbReference type="EMBL" id="ML993619">
    <property type="protein sequence ID" value="KAF2161351.1"/>
    <property type="molecule type" value="Genomic_DNA"/>
</dbReference>
<reference evidence="3" key="1">
    <citation type="journal article" date="2020" name="Stud. Mycol.">
        <title>101 Dothideomycetes genomes: a test case for predicting lifestyles and emergence of pathogens.</title>
        <authorList>
            <person name="Haridas S."/>
            <person name="Albert R."/>
            <person name="Binder M."/>
            <person name="Bloem J."/>
            <person name="Labutti K."/>
            <person name="Salamov A."/>
            <person name="Andreopoulos B."/>
            <person name="Baker S."/>
            <person name="Barry K."/>
            <person name="Bills G."/>
            <person name="Bluhm B."/>
            <person name="Cannon C."/>
            <person name="Castanera R."/>
            <person name="Culley D."/>
            <person name="Daum C."/>
            <person name="Ezra D."/>
            <person name="Gonzalez J."/>
            <person name="Henrissat B."/>
            <person name="Kuo A."/>
            <person name="Liang C."/>
            <person name="Lipzen A."/>
            <person name="Lutzoni F."/>
            <person name="Magnuson J."/>
            <person name="Mondo S."/>
            <person name="Nolan M."/>
            <person name="Ohm R."/>
            <person name="Pangilinan J."/>
            <person name="Park H.-J."/>
            <person name="Ramirez L."/>
            <person name="Alfaro M."/>
            <person name="Sun H."/>
            <person name="Tritt A."/>
            <person name="Yoshinaga Y."/>
            <person name="Zwiers L.-H."/>
            <person name="Turgeon B."/>
            <person name="Goodwin S."/>
            <person name="Spatafora J."/>
            <person name="Crous P."/>
            <person name="Grigoriev I."/>
        </authorList>
    </citation>
    <scope>NUCLEOTIDE SEQUENCE</scope>
    <source>
        <strain evidence="3">ATCC 36951</strain>
    </source>
</reference>
<dbReference type="AlphaFoldDB" id="A0A6A6C2T2"/>
<protein>
    <submittedName>
        <fullName evidence="3">Uncharacterized protein</fullName>
    </submittedName>
</protein>
<organism evidence="3 4">
    <name type="scientific">Zasmidium cellare ATCC 36951</name>
    <dbReference type="NCBI Taxonomy" id="1080233"/>
    <lineage>
        <taxon>Eukaryota</taxon>
        <taxon>Fungi</taxon>
        <taxon>Dikarya</taxon>
        <taxon>Ascomycota</taxon>
        <taxon>Pezizomycotina</taxon>
        <taxon>Dothideomycetes</taxon>
        <taxon>Dothideomycetidae</taxon>
        <taxon>Mycosphaerellales</taxon>
        <taxon>Mycosphaerellaceae</taxon>
        <taxon>Zasmidium</taxon>
    </lineage>
</organism>
<evidence type="ECO:0000313" key="3">
    <source>
        <dbReference type="EMBL" id="KAF2161351.1"/>
    </source>
</evidence>
<dbReference type="Proteomes" id="UP000799537">
    <property type="component" value="Unassembled WGS sequence"/>
</dbReference>
<accession>A0A6A6C2T2</accession>
<feature type="region of interest" description="Disordered" evidence="2">
    <location>
        <begin position="1"/>
        <end position="67"/>
    </location>
</feature>
<gene>
    <name evidence="3" type="ORF">M409DRAFT_28087</name>
</gene>
<dbReference type="Gene3D" id="2.40.70.10">
    <property type="entry name" value="Acid Proteases"/>
    <property type="match status" value="1"/>
</dbReference>
<sequence length="252" mass="27387">MTSNNNKANKSVHFEESMTKKAQPLQAVESKKSTGKEKQPHQAKPNNSTHQPLKSDSANERKTSPTVPDHCSCFHTTGFIIGNDICVEASHVLLDTGATSSFINLEATRQAKLTVRSLPPKVFDTAGGRVIFNKCAEAPLCIAGVKHTLLACIDEDKATPNRRNILLGMPGLVKFGIVVRPHTLADPEVGATIKSDTGLQRAMRRGQTAVERKAHKEAMRKKAASEKLALEKAALEKAQQKLRETEAHVAAQ</sequence>
<dbReference type="RefSeq" id="XP_033662240.1">
    <property type="nucleotide sequence ID" value="XM_033808868.1"/>
</dbReference>
<feature type="coiled-coil region" evidence="1">
    <location>
        <begin position="221"/>
        <end position="248"/>
    </location>
</feature>
<proteinExistence type="predicted"/>
<evidence type="ECO:0000256" key="2">
    <source>
        <dbReference type="SAM" id="MobiDB-lite"/>
    </source>
</evidence>
<evidence type="ECO:0000313" key="4">
    <source>
        <dbReference type="Proteomes" id="UP000799537"/>
    </source>
</evidence>
<dbReference type="Pfam" id="PF13650">
    <property type="entry name" value="Asp_protease_2"/>
    <property type="match status" value="1"/>
</dbReference>
<name>A0A6A6C2T2_ZASCE</name>